<dbReference type="GO" id="GO:0004721">
    <property type="term" value="F:phosphoprotein phosphatase activity"/>
    <property type="evidence" value="ECO:0007669"/>
    <property type="project" value="InterPro"/>
</dbReference>
<feature type="domain" description="Tyrosine specific protein phosphatases" evidence="2">
    <location>
        <begin position="236"/>
        <end position="262"/>
    </location>
</feature>
<proteinExistence type="inferred from homology"/>
<dbReference type="InterPro" id="IPR016130">
    <property type="entry name" value="Tyr_Pase_AS"/>
</dbReference>
<dbReference type="PROSITE" id="PS50056">
    <property type="entry name" value="TYR_PHOSPHATASE_2"/>
    <property type="match status" value="1"/>
</dbReference>
<dbReference type="AlphaFoldDB" id="A0A1M5CKT8"/>
<dbReference type="PANTHER" id="PTHR31126:SF1">
    <property type="entry name" value="TYROSINE SPECIFIC PROTEIN PHOSPHATASES DOMAIN-CONTAINING PROTEIN"/>
    <property type="match status" value="1"/>
</dbReference>
<dbReference type="SUPFAM" id="SSF52799">
    <property type="entry name" value="(Phosphotyrosine protein) phosphatases II"/>
    <property type="match status" value="1"/>
</dbReference>
<name>A0A1M5CKT8_9BACT</name>
<dbReference type="PROSITE" id="PS00383">
    <property type="entry name" value="TYR_PHOSPHATASE_1"/>
    <property type="match status" value="1"/>
</dbReference>
<gene>
    <name evidence="3" type="ORF">SAMN05444362_107203</name>
</gene>
<evidence type="ECO:0000313" key="3">
    <source>
        <dbReference type="EMBL" id="SHF55318.1"/>
    </source>
</evidence>
<dbReference type="OrthoDB" id="1188001at2"/>
<dbReference type="Pfam" id="PF13350">
    <property type="entry name" value="Y_phosphatase3"/>
    <property type="match status" value="1"/>
</dbReference>
<dbReference type="InterPro" id="IPR000387">
    <property type="entry name" value="Tyr_Pase_dom"/>
</dbReference>
<keyword evidence="4" id="KW-1185">Reference proteome</keyword>
<dbReference type="STRING" id="1346286.SAMN05444362_107203"/>
<organism evidence="3 4">
    <name type="scientific">Dysgonomonas macrotermitis</name>
    <dbReference type="NCBI Taxonomy" id="1346286"/>
    <lineage>
        <taxon>Bacteria</taxon>
        <taxon>Pseudomonadati</taxon>
        <taxon>Bacteroidota</taxon>
        <taxon>Bacteroidia</taxon>
        <taxon>Bacteroidales</taxon>
        <taxon>Dysgonomonadaceae</taxon>
        <taxon>Dysgonomonas</taxon>
    </lineage>
</organism>
<dbReference type="PANTHER" id="PTHR31126">
    <property type="entry name" value="TYROSINE-PROTEIN PHOSPHATASE"/>
    <property type="match status" value="1"/>
</dbReference>
<evidence type="ECO:0000256" key="1">
    <source>
        <dbReference type="ARBA" id="ARBA00009580"/>
    </source>
</evidence>
<dbReference type="RefSeq" id="WP_062183799.1">
    <property type="nucleotide sequence ID" value="NZ_BBXL01000023.1"/>
</dbReference>
<dbReference type="Gene3D" id="3.90.190.10">
    <property type="entry name" value="Protein tyrosine phosphatase superfamily"/>
    <property type="match status" value="1"/>
</dbReference>
<dbReference type="InterPro" id="IPR029021">
    <property type="entry name" value="Prot-tyrosine_phosphatase-like"/>
</dbReference>
<comment type="similarity">
    <text evidence="1">Belongs to the protein-tyrosine phosphatase family.</text>
</comment>
<dbReference type="Proteomes" id="UP000184480">
    <property type="component" value="Unassembled WGS sequence"/>
</dbReference>
<dbReference type="InterPro" id="IPR026893">
    <property type="entry name" value="Tyr/Ser_Pase_IphP-type"/>
</dbReference>
<accession>A0A1M5CKT8</accession>
<dbReference type="PROSITE" id="PS51257">
    <property type="entry name" value="PROKAR_LIPOPROTEIN"/>
    <property type="match status" value="1"/>
</dbReference>
<reference evidence="4" key="1">
    <citation type="submission" date="2016-11" db="EMBL/GenBank/DDBJ databases">
        <authorList>
            <person name="Varghese N."/>
            <person name="Submissions S."/>
        </authorList>
    </citation>
    <scope>NUCLEOTIDE SEQUENCE [LARGE SCALE GENOMIC DNA]</scope>
    <source>
        <strain evidence="4">DSM 27370</strain>
    </source>
</reference>
<protein>
    <submittedName>
        <fullName evidence="3">Protein tyrosine/serine phosphatase</fullName>
    </submittedName>
</protein>
<evidence type="ECO:0000313" key="4">
    <source>
        <dbReference type="Proteomes" id="UP000184480"/>
    </source>
</evidence>
<dbReference type="EMBL" id="FQUC01000007">
    <property type="protein sequence ID" value="SHF55318.1"/>
    <property type="molecule type" value="Genomic_DNA"/>
</dbReference>
<evidence type="ECO:0000259" key="2">
    <source>
        <dbReference type="PROSITE" id="PS50056"/>
    </source>
</evidence>
<sequence length="350" mass="38978">MKKIFLALTVSSLIFTACNNRNNTMVKAEYSGEDIRNLIDITRDIETKDASLNVTADGKWTVFAGKSVDEIDFSKPFLEGEGSGNFNLQVNDTARTYFQIVTEKGKAIFSDEHLPMSGGYNFRDLGGIKTKDGKYVKWGKIFRSDDLHNLTDADLKYLNNIPLVSIVDFRAQDEIEKGPDKVPASVKEDYALSISPGDILAAASSPDGLTTEQASNIMVKMNEILVTDSACVAQYKKFFDLLQNEANVPLMFHCSAGKDRTGMGSALILSALGVEENVIMDNYLQSNIYLANKYAGYIAERPALKPFFEVKPEYLKAGLDKIKKDHGSIENYLTNVLNVDIQKMKDMYLY</sequence>